<dbReference type="AlphaFoldDB" id="A0A2N5V441"/>
<evidence type="ECO:0000313" key="2">
    <source>
        <dbReference type="Proteomes" id="UP000235392"/>
    </source>
</evidence>
<proteinExistence type="predicted"/>
<dbReference type="Proteomes" id="UP000235392">
    <property type="component" value="Unassembled WGS sequence"/>
</dbReference>
<name>A0A2N5V441_9BASI</name>
<reference evidence="1 2" key="1">
    <citation type="submission" date="2017-11" db="EMBL/GenBank/DDBJ databases">
        <title>De novo assembly and phasing of dikaryotic genomes from two isolates of Puccinia coronata f. sp. avenae, the causal agent of oat crown rust.</title>
        <authorList>
            <person name="Miller M.E."/>
            <person name="Zhang Y."/>
            <person name="Omidvar V."/>
            <person name="Sperschneider J."/>
            <person name="Schwessinger B."/>
            <person name="Raley C."/>
            <person name="Palmer J.M."/>
            <person name="Garnica D."/>
            <person name="Upadhyaya N."/>
            <person name="Rathjen J."/>
            <person name="Taylor J.M."/>
            <person name="Park R.F."/>
            <person name="Dodds P.N."/>
            <person name="Hirsch C.D."/>
            <person name="Kianian S.F."/>
            <person name="Figueroa M."/>
        </authorList>
    </citation>
    <scope>NUCLEOTIDE SEQUENCE [LARGE SCALE GENOMIC DNA]</scope>
    <source>
        <strain evidence="1">12SD80</strain>
    </source>
</reference>
<comment type="caution">
    <text evidence="1">The sequence shown here is derived from an EMBL/GenBank/DDBJ whole genome shotgun (WGS) entry which is preliminary data.</text>
</comment>
<accession>A0A2N5V441</accession>
<organism evidence="1 2">
    <name type="scientific">Puccinia coronata f. sp. avenae</name>
    <dbReference type="NCBI Taxonomy" id="200324"/>
    <lineage>
        <taxon>Eukaryota</taxon>
        <taxon>Fungi</taxon>
        <taxon>Dikarya</taxon>
        <taxon>Basidiomycota</taxon>
        <taxon>Pucciniomycotina</taxon>
        <taxon>Pucciniomycetes</taxon>
        <taxon>Pucciniales</taxon>
        <taxon>Pucciniaceae</taxon>
        <taxon>Puccinia</taxon>
    </lineage>
</organism>
<protein>
    <submittedName>
        <fullName evidence="1">Uncharacterized protein</fullName>
    </submittedName>
</protein>
<dbReference type="EMBL" id="PGCI01000054">
    <property type="protein sequence ID" value="PLW44782.1"/>
    <property type="molecule type" value="Genomic_DNA"/>
</dbReference>
<evidence type="ECO:0000313" key="1">
    <source>
        <dbReference type="EMBL" id="PLW44782.1"/>
    </source>
</evidence>
<gene>
    <name evidence="1" type="ORF">PCASD_07142</name>
</gene>
<sequence>MAYPIHIPRRWSRFYGQADPGFHPGHHNAARRQHPVIRPVPFPTTPLLASLTVIRSTPHLVALAPSIAMKPLTSGPPVLAALALLPFLGRTVAGLLSHADWCKQTSPTTTSTETILSLCQQAIRCTAVIESQIEKVKCTCCGKDVSEKWTVLQPCPHHRPPAPAE</sequence>